<sequence length="69" mass="8175">MPPLSFRTREKTMYEYELHQLTVAELIRRADQQRTVRQAVLARRAARRAGHHDTEGRVGRNRSWFVRAA</sequence>
<reference evidence="2" key="1">
    <citation type="journal article" date="2019" name="Int. J. Syst. Evol. Microbiol.">
        <title>The Global Catalogue of Microorganisms (GCM) 10K type strain sequencing project: providing services to taxonomists for standard genome sequencing and annotation.</title>
        <authorList>
            <consortium name="The Broad Institute Genomics Platform"/>
            <consortium name="The Broad Institute Genome Sequencing Center for Infectious Disease"/>
            <person name="Wu L."/>
            <person name="Ma J."/>
        </authorList>
    </citation>
    <scope>NUCLEOTIDE SEQUENCE [LARGE SCALE GENOMIC DNA]</scope>
    <source>
        <strain evidence="2">ICMP 257</strain>
    </source>
</reference>
<comment type="caution">
    <text evidence="1">The sequence shown here is derived from an EMBL/GenBank/DDBJ whole genome shotgun (WGS) entry which is preliminary data.</text>
</comment>
<dbReference type="GeneID" id="43426518"/>
<organism evidence="1 2">
    <name type="scientific">Streptomyces atroolivaceus</name>
    <dbReference type="NCBI Taxonomy" id="66869"/>
    <lineage>
        <taxon>Bacteria</taxon>
        <taxon>Bacillati</taxon>
        <taxon>Actinomycetota</taxon>
        <taxon>Actinomycetes</taxon>
        <taxon>Kitasatosporales</taxon>
        <taxon>Streptomycetaceae</taxon>
        <taxon>Streptomyces</taxon>
    </lineage>
</organism>
<dbReference type="EMBL" id="JBHSJE010000001">
    <property type="protein sequence ID" value="MFC4976977.1"/>
    <property type="molecule type" value="Genomic_DNA"/>
</dbReference>
<keyword evidence="2" id="KW-1185">Reference proteome</keyword>
<protein>
    <submittedName>
        <fullName evidence="1">Uncharacterized protein</fullName>
    </submittedName>
</protein>
<evidence type="ECO:0000313" key="2">
    <source>
        <dbReference type="Proteomes" id="UP001595908"/>
    </source>
</evidence>
<proteinExistence type="predicted"/>
<dbReference type="Proteomes" id="UP001595908">
    <property type="component" value="Unassembled WGS sequence"/>
</dbReference>
<dbReference type="RefSeq" id="WP_157841657.1">
    <property type="nucleotide sequence ID" value="NZ_JBFAGR010000001.1"/>
</dbReference>
<evidence type="ECO:0000313" key="1">
    <source>
        <dbReference type="EMBL" id="MFC4976977.1"/>
    </source>
</evidence>
<accession>A0ABV9UZ72</accession>
<name>A0ABV9UZ72_STRAZ</name>
<gene>
    <name evidence="1" type="ORF">ACFPL4_01200</name>
</gene>